<reference evidence="1 2" key="1">
    <citation type="journal article" date="2024" name="Nat. Commun.">
        <title>Phylogenomics reveals the evolutionary origins of lichenization in chlorophyte algae.</title>
        <authorList>
            <person name="Puginier C."/>
            <person name="Libourel C."/>
            <person name="Otte J."/>
            <person name="Skaloud P."/>
            <person name="Haon M."/>
            <person name="Grisel S."/>
            <person name="Petersen M."/>
            <person name="Berrin J.G."/>
            <person name="Delaux P.M."/>
            <person name="Dal Grande F."/>
            <person name="Keller J."/>
        </authorList>
    </citation>
    <scope>NUCLEOTIDE SEQUENCE [LARGE SCALE GENOMIC DNA]</scope>
    <source>
        <strain evidence="1 2">SAG 2036</strain>
    </source>
</reference>
<comment type="caution">
    <text evidence="1">The sequence shown here is derived from an EMBL/GenBank/DDBJ whole genome shotgun (WGS) entry which is preliminary data.</text>
</comment>
<evidence type="ECO:0000313" key="1">
    <source>
        <dbReference type="EMBL" id="KAK9792066.1"/>
    </source>
</evidence>
<keyword evidence="2" id="KW-1185">Reference proteome</keyword>
<accession>A0AAW1NP98</accession>
<protein>
    <submittedName>
        <fullName evidence="1">Uncharacterized protein</fullName>
    </submittedName>
</protein>
<dbReference type="Proteomes" id="UP001465755">
    <property type="component" value="Unassembled WGS sequence"/>
</dbReference>
<organism evidence="1 2">
    <name type="scientific">Symbiochloris irregularis</name>
    <dbReference type="NCBI Taxonomy" id="706552"/>
    <lineage>
        <taxon>Eukaryota</taxon>
        <taxon>Viridiplantae</taxon>
        <taxon>Chlorophyta</taxon>
        <taxon>core chlorophytes</taxon>
        <taxon>Trebouxiophyceae</taxon>
        <taxon>Trebouxiales</taxon>
        <taxon>Trebouxiaceae</taxon>
        <taxon>Symbiochloris</taxon>
    </lineage>
</organism>
<dbReference type="AlphaFoldDB" id="A0AAW1NP98"/>
<dbReference type="EMBL" id="JALJOQ010000167">
    <property type="protein sequence ID" value="KAK9792066.1"/>
    <property type="molecule type" value="Genomic_DNA"/>
</dbReference>
<sequence length="88" mass="9670">MPRRQKRGRFCSPVGVVGIGQITQGFAVAGPCSPHERPSLVQRFCLRPLELDTAVPVFEHLLSPKGTWDRSTVLSVDPSAVRLLTSCR</sequence>
<gene>
    <name evidence="1" type="ORF">WJX73_004228</name>
</gene>
<evidence type="ECO:0000313" key="2">
    <source>
        <dbReference type="Proteomes" id="UP001465755"/>
    </source>
</evidence>
<proteinExistence type="predicted"/>
<name>A0AAW1NP98_9CHLO</name>